<dbReference type="InterPro" id="IPR015942">
    <property type="entry name" value="Asp/Glu/hydantoin_racemase"/>
</dbReference>
<accession>A0ABW4EEV1</accession>
<dbReference type="PANTHER" id="PTHR21198">
    <property type="entry name" value="GLUTAMATE RACEMASE"/>
    <property type="match status" value="1"/>
</dbReference>
<evidence type="ECO:0000256" key="2">
    <source>
        <dbReference type="ARBA" id="ARBA00023235"/>
    </source>
</evidence>
<dbReference type="Proteomes" id="UP001597186">
    <property type="component" value="Unassembled WGS sequence"/>
</dbReference>
<reference evidence="4" key="1">
    <citation type="journal article" date="2019" name="Int. J. Syst. Evol. Microbiol.">
        <title>The Global Catalogue of Microorganisms (GCM) 10K type strain sequencing project: providing services to taxonomists for standard genome sequencing and annotation.</title>
        <authorList>
            <consortium name="The Broad Institute Genomics Platform"/>
            <consortium name="The Broad Institute Genome Sequencing Center for Infectious Disease"/>
            <person name="Wu L."/>
            <person name="Ma J."/>
        </authorList>
    </citation>
    <scope>NUCLEOTIDE SEQUENCE [LARGE SCALE GENOMIC DNA]</scope>
    <source>
        <strain evidence="4">CGMCC 1.12477</strain>
    </source>
</reference>
<evidence type="ECO:0000256" key="1">
    <source>
        <dbReference type="ARBA" id="ARBA00007847"/>
    </source>
</evidence>
<gene>
    <name evidence="3" type="ORF">ACFTOW_10770</name>
</gene>
<dbReference type="EMBL" id="JBHUDD010000056">
    <property type="protein sequence ID" value="MFD1509887.1"/>
    <property type="molecule type" value="Genomic_DNA"/>
</dbReference>
<protein>
    <submittedName>
        <fullName evidence="3">Aspartate/glutamate racemase family protein</fullName>
    </submittedName>
</protein>
<dbReference type="Pfam" id="PF01177">
    <property type="entry name" value="Asp_Glu_race"/>
    <property type="match status" value="1"/>
</dbReference>
<dbReference type="InterPro" id="IPR004380">
    <property type="entry name" value="Asp_race"/>
</dbReference>
<comment type="caution">
    <text evidence="3">The sequence shown here is derived from an EMBL/GenBank/DDBJ whole genome shotgun (WGS) entry which is preliminary data.</text>
</comment>
<keyword evidence="2" id="KW-0413">Isomerase</keyword>
<dbReference type="Gene3D" id="3.40.50.1860">
    <property type="match status" value="2"/>
</dbReference>
<proteinExistence type="inferred from homology"/>
<sequence length="237" mass="24266">MPRVIGILGGMGPEATILLMSRILALTPADTDSDHIPLLVDNNTQVPSRIAHLVDGTGTDPTPVLIGMARRLHQAGAEALAMPCNTAHCYADQIAAAVQVPFLDMVALTAAQVADTSPASPVGLLASPAVEKTGVFATALARHGCAVLYPDNRDAMLGAIRAIKAGHEDEALPVLQAAVAEMADGGASSAILGCSEFSILAPRLGTPRLSLTDSMDVLAAACVSFALPSPFVGKEIT</sequence>
<organism evidence="3 4">
    <name type="scientific">Lacimonas salitolerans</name>
    <dbReference type="NCBI Taxonomy" id="1323750"/>
    <lineage>
        <taxon>Bacteria</taxon>
        <taxon>Pseudomonadati</taxon>
        <taxon>Pseudomonadota</taxon>
        <taxon>Alphaproteobacteria</taxon>
        <taxon>Rhodobacterales</taxon>
        <taxon>Paracoccaceae</taxon>
        <taxon>Lacimonas</taxon>
    </lineage>
</organism>
<dbReference type="InterPro" id="IPR001920">
    <property type="entry name" value="Asp/Glu_race"/>
</dbReference>
<evidence type="ECO:0000313" key="4">
    <source>
        <dbReference type="Proteomes" id="UP001597186"/>
    </source>
</evidence>
<comment type="similarity">
    <text evidence="1">Belongs to the aspartate/glutamate racemases family.</text>
</comment>
<dbReference type="NCBIfam" id="TIGR00035">
    <property type="entry name" value="asp_race"/>
    <property type="match status" value="1"/>
</dbReference>
<dbReference type="RefSeq" id="WP_379915503.1">
    <property type="nucleotide sequence ID" value="NZ_JBHUDD010000056.1"/>
</dbReference>
<keyword evidence="4" id="KW-1185">Reference proteome</keyword>
<dbReference type="PANTHER" id="PTHR21198:SF7">
    <property type="entry name" value="ASPARTATE-GLUTAMATE RACEMASE FAMILY"/>
    <property type="match status" value="1"/>
</dbReference>
<dbReference type="SUPFAM" id="SSF53681">
    <property type="entry name" value="Aspartate/glutamate racemase"/>
    <property type="match status" value="2"/>
</dbReference>
<evidence type="ECO:0000313" key="3">
    <source>
        <dbReference type="EMBL" id="MFD1509887.1"/>
    </source>
</evidence>
<name>A0ABW4EEV1_9RHOB</name>